<protein>
    <submittedName>
        <fullName evidence="2">75f263bd-0c41-4447-adb7-fd4572dc1f07</fullName>
    </submittedName>
</protein>
<feature type="region of interest" description="Disordered" evidence="1">
    <location>
        <begin position="1"/>
        <end position="55"/>
    </location>
</feature>
<reference evidence="2" key="1">
    <citation type="submission" date="2020-10" db="EMBL/GenBank/DDBJ databases">
        <authorList>
            <person name="Kusch S."/>
        </authorList>
    </citation>
    <scope>NUCLEOTIDE SEQUENCE</scope>
    <source>
        <strain evidence="2">SwB9</strain>
    </source>
</reference>
<dbReference type="EMBL" id="CAJHIA010000007">
    <property type="protein sequence ID" value="CAD6442247.1"/>
    <property type="molecule type" value="Genomic_DNA"/>
</dbReference>
<evidence type="ECO:0000313" key="3">
    <source>
        <dbReference type="Proteomes" id="UP000624404"/>
    </source>
</evidence>
<evidence type="ECO:0000313" key="2">
    <source>
        <dbReference type="EMBL" id="CAD6442247.1"/>
    </source>
</evidence>
<proteinExistence type="predicted"/>
<feature type="compositionally biased region" description="Polar residues" evidence="1">
    <location>
        <begin position="34"/>
        <end position="50"/>
    </location>
</feature>
<dbReference type="AlphaFoldDB" id="A0A8H2ZKM0"/>
<name>A0A8H2ZKM0_9HELO</name>
<dbReference type="Proteomes" id="UP000624404">
    <property type="component" value="Unassembled WGS sequence"/>
</dbReference>
<accession>A0A8H2ZKM0</accession>
<keyword evidence="3" id="KW-1185">Reference proteome</keyword>
<sequence length="203" mass="23025">MAHSNAWSTKNNPPSVKSSRPKSSNKDKVKTSRTKSNLPGHQTEDTSPSLPQDCDYSFERTSEYAANPIDPNPEYKYWSAKESMDAHRAEMRIKDGRLVNLLDTVRPLKIIGQDCATFYPYIAPEQYEYHTHETSVEDVNQSCLTLELFVTPVMHIAMVNTEADYTPENNFSPQWIRDCCLPNFHVARKACLSPESNAAYDSA</sequence>
<organism evidence="2 3">
    <name type="scientific">Sclerotinia trifoliorum</name>
    <dbReference type="NCBI Taxonomy" id="28548"/>
    <lineage>
        <taxon>Eukaryota</taxon>
        <taxon>Fungi</taxon>
        <taxon>Dikarya</taxon>
        <taxon>Ascomycota</taxon>
        <taxon>Pezizomycotina</taxon>
        <taxon>Leotiomycetes</taxon>
        <taxon>Helotiales</taxon>
        <taxon>Sclerotiniaceae</taxon>
        <taxon>Sclerotinia</taxon>
    </lineage>
</organism>
<evidence type="ECO:0000256" key="1">
    <source>
        <dbReference type="SAM" id="MobiDB-lite"/>
    </source>
</evidence>
<feature type="compositionally biased region" description="Low complexity" evidence="1">
    <location>
        <begin position="10"/>
        <end position="22"/>
    </location>
</feature>
<gene>
    <name evidence="2" type="ORF">SCLTRI_LOCUS2039</name>
</gene>
<dbReference type="OrthoDB" id="3538056at2759"/>
<comment type="caution">
    <text evidence="2">The sequence shown here is derived from an EMBL/GenBank/DDBJ whole genome shotgun (WGS) entry which is preliminary data.</text>
</comment>